<organism evidence="3 4">
    <name type="scientific">Granulicella pectinivorans</name>
    <dbReference type="NCBI Taxonomy" id="474950"/>
    <lineage>
        <taxon>Bacteria</taxon>
        <taxon>Pseudomonadati</taxon>
        <taxon>Acidobacteriota</taxon>
        <taxon>Terriglobia</taxon>
        <taxon>Terriglobales</taxon>
        <taxon>Acidobacteriaceae</taxon>
        <taxon>Granulicella</taxon>
    </lineage>
</organism>
<keyword evidence="4" id="KW-1185">Reference proteome</keyword>
<proteinExistence type="predicted"/>
<evidence type="ECO:0000313" key="3">
    <source>
        <dbReference type="EMBL" id="SFS13372.1"/>
    </source>
</evidence>
<dbReference type="AlphaFoldDB" id="A0A1I6MCR2"/>
<evidence type="ECO:0000256" key="1">
    <source>
        <dbReference type="SAM" id="Phobius"/>
    </source>
</evidence>
<dbReference type="STRING" id="474950.SAMN05421771_2286"/>
<keyword evidence="1" id="KW-0472">Membrane</keyword>
<evidence type="ECO:0008006" key="5">
    <source>
        <dbReference type="Google" id="ProtNLM"/>
    </source>
</evidence>
<feature type="chain" id="PRO_5011648027" description="DUF4136 domain-containing protein" evidence="2">
    <location>
        <begin position="26"/>
        <end position="222"/>
    </location>
</feature>
<dbReference type="RefSeq" id="WP_089839248.1">
    <property type="nucleotide sequence ID" value="NZ_FOZL01000001.1"/>
</dbReference>
<sequence length="222" mass="23857">MRCTLRNSLSLSLILLLAATPILRAQSSPSTQAPLPSQITSAHTIFLSNAGAPNLYDAFTGGPNRAYNTLYADLRQWNHYQFVPTPAEADLILEISAVAPIVDASAHTGPIYNPQLILRLLDPKTHAVLWTTTANVHASGRQKNRDKGFDESVDVLVTQLRQLNGEALTPTQTVALQKNARSFTPTGVKIFLIAGIAGAVALGAYGAYRVSHPPSLQQPTLP</sequence>
<feature type="transmembrane region" description="Helical" evidence="1">
    <location>
        <begin position="190"/>
        <end position="208"/>
    </location>
</feature>
<name>A0A1I6MCR2_9BACT</name>
<dbReference type="EMBL" id="FOZL01000001">
    <property type="protein sequence ID" value="SFS13372.1"/>
    <property type="molecule type" value="Genomic_DNA"/>
</dbReference>
<accession>A0A1I6MCR2</accession>
<protein>
    <recommendedName>
        <fullName evidence="5">DUF4136 domain-containing protein</fullName>
    </recommendedName>
</protein>
<evidence type="ECO:0000256" key="2">
    <source>
        <dbReference type="SAM" id="SignalP"/>
    </source>
</evidence>
<keyword evidence="2" id="KW-0732">Signal</keyword>
<feature type="signal peptide" evidence="2">
    <location>
        <begin position="1"/>
        <end position="25"/>
    </location>
</feature>
<keyword evidence="1" id="KW-1133">Transmembrane helix</keyword>
<dbReference type="OrthoDB" id="119930at2"/>
<dbReference type="Proteomes" id="UP000199024">
    <property type="component" value="Unassembled WGS sequence"/>
</dbReference>
<reference evidence="3 4" key="1">
    <citation type="submission" date="2016-10" db="EMBL/GenBank/DDBJ databases">
        <authorList>
            <person name="de Groot N.N."/>
        </authorList>
    </citation>
    <scope>NUCLEOTIDE SEQUENCE [LARGE SCALE GENOMIC DNA]</scope>
    <source>
        <strain evidence="3 4">DSM 21001</strain>
    </source>
</reference>
<keyword evidence="1" id="KW-0812">Transmembrane</keyword>
<gene>
    <name evidence="3" type="ORF">SAMN05421771_2286</name>
</gene>
<evidence type="ECO:0000313" key="4">
    <source>
        <dbReference type="Proteomes" id="UP000199024"/>
    </source>
</evidence>